<dbReference type="AlphaFoldDB" id="A0A2H0WX70"/>
<accession>A0A2H0WX70</accession>
<name>A0A2H0WX70_9BACT</name>
<evidence type="ECO:0000256" key="1">
    <source>
        <dbReference type="ARBA" id="ARBA00022679"/>
    </source>
</evidence>
<dbReference type="PANTHER" id="PTHR43793">
    <property type="entry name" value="FAD SYNTHASE"/>
    <property type="match status" value="1"/>
</dbReference>
<evidence type="ECO:0000313" key="5">
    <source>
        <dbReference type="Proteomes" id="UP000229675"/>
    </source>
</evidence>
<evidence type="ECO:0000313" key="4">
    <source>
        <dbReference type="EMBL" id="PIS17270.1"/>
    </source>
</evidence>
<dbReference type="InterPro" id="IPR004821">
    <property type="entry name" value="Cyt_trans-like"/>
</dbReference>
<proteinExistence type="predicted"/>
<dbReference type="GO" id="GO:0016779">
    <property type="term" value="F:nucleotidyltransferase activity"/>
    <property type="evidence" value="ECO:0007669"/>
    <property type="project" value="UniProtKB-KW"/>
</dbReference>
<reference evidence="5" key="1">
    <citation type="submission" date="2017-09" db="EMBL/GenBank/DDBJ databases">
        <title>Depth-based differentiation of microbial function through sediment-hosted aquifers and enrichment of novel symbionts in the deep terrestrial subsurface.</title>
        <authorList>
            <person name="Probst A.J."/>
            <person name="Ladd B."/>
            <person name="Jarett J.K."/>
            <person name="Geller-Mcgrath D.E."/>
            <person name="Sieber C.M.K."/>
            <person name="Emerson J.B."/>
            <person name="Anantharaman K."/>
            <person name="Thomas B.C."/>
            <person name="Malmstrom R."/>
            <person name="Stieglmeier M."/>
            <person name="Klingl A."/>
            <person name="Woyke T."/>
            <person name="Ryan C.M."/>
            <person name="Banfield J.F."/>
        </authorList>
    </citation>
    <scope>NUCLEOTIDE SEQUENCE [LARGE SCALE GENOMIC DNA]</scope>
</reference>
<evidence type="ECO:0000259" key="3">
    <source>
        <dbReference type="Pfam" id="PF01467"/>
    </source>
</evidence>
<organism evidence="4 5">
    <name type="scientific">Candidatus Nealsonbacteria bacterium CG09_land_8_20_14_0_10_42_14</name>
    <dbReference type="NCBI Taxonomy" id="1974707"/>
    <lineage>
        <taxon>Bacteria</taxon>
        <taxon>Candidatus Nealsoniibacteriota</taxon>
    </lineage>
</organism>
<dbReference type="NCBIfam" id="TIGR00125">
    <property type="entry name" value="cyt_tran_rel"/>
    <property type="match status" value="1"/>
</dbReference>
<keyword evidence="1" id="KW-0808">Transferase</keyword>
<protein>
    <submittedName>
        <fullName evidence="4">FAD synthase</fullName>
    </submittedName>
</protein>
<sequence length="134" mass="15790">MKKVLVAGVFDCLHLGHLDFLRQAKKYGDYLVAVVAKDKTVKKIKGRFPSKNEEERLKELKRANIADEVKLGYSENPYKIIAEVRPDVICFGYDQEIFIRELPKELKKMRLKVKTYRMKPYHQEKYHSSIINKC</sequence>
<dbReference type="Proteomes" id="UP000229675">
    <property type="component" value="Unassembled WGS sequence"/>
</dbReference>
<dbReference type="SUPFAM" id="SSF52374">
    <property type="entry name" value="Nucleotidylyl transferase"/>
    <property type="match status" value="1"/>
</dbReference>
<dbReference type="Gene3D" id="3.40.50.620">
    <property type="entry name" value="HUPs"/>
    <property type="match status" value="1"/>
</dbReference>
<dbReference type="Pfam" id="PF01467">
    <property type="entry name" value="CTP_transf_like"/>
    <property type="match status" value="1"/>
</dbReference>
<dbReference type="EMBL" id="PEZD01000035">
    <property type="protein sequence ID" value="PIS17270.1"/>
    <property type="molecule type" value="Genomic_DNA"/>
</dbReference>
<keyword evidence="2" id="KW-0548">Nucleotidyltransferase</keyword>
<dbReference type="InterPro" id="IPR050385">
    <property type="entry name" value="Archaeal_FAD_synthase"/>
</dbReference>
<feature type="domain" description="Cytidyltransferase-like" evidence="3">
    <location>
        <begin position="6"/>
        <end position="131"/>
    </location>
</feature>
<gene>
    <name evidence="4" type="ORF">COT59_01555</name>
</gene>
<evidence type="ECO:0000256" key="2">
    <source>
        <dbReference type="ARBA" id="ARBA00022695"/>
    </source>
</evidence>
<dbReference type="InterPro" id="IPR014729">
    <property type="entry name" value="Rossmann-like_a/b/a_fold"/>
</dbReference>
<comment type="caution">
    <text evidence="4">The sequence shown here is derived from an EMBL/GenBank/DDBJ whole genome shotgun (WGS) entry which is preliminary data.</text>
</comment>
<dbReference type="PANTHER" id="PTHR43793:SF1">
    <property type="entry name" value="FAD SYNTHASE"/>
    <property type="match status" value="1"/>
</dbReference>